<dbReference type="GO" id="GO:0006506">
    <property type="term" value="P:GPI anchor biosynthetic process"/>
    <property type="evidence" value="ECO:0007669"/>
    <property type="project" value="UniProtKB-KW"/>
</dbReference>
<evidence type="ECO:0000256" key="5">
    <source>
        <dbReference type="ARBA" id="ARBA00022989"/>
    </source>
</evidence>
<comment type="caution">
    <text evidence="7">Lacks conserved residue(s) required for the propagation of feature annotation.</text>
</comment>
<feature type="transmembrane region" description="Helical" evidence="7">
    <location>
        <begin position="295"/>
        <end position="317"/>
    </location>
</feature>
<evidence type="ECO:0000256" key="7">
    <source>
        <dbReference type="RuleBase" id="RU365066"/>
    </source>
</evidence>
<evidence type="ECO:0000256" key="4">
    <source>
        <dbReference type="ARBA" id="ARBA00022729"/>
    </source>
</evidence>
<keyword evidence="9" id="KW-1185">Reference proteome</keyword>
<evidence type="ECO:0000313" key="9">
    <source>
        <dbReference type="Proteomes" id="UP000644660"/>
    </source>
</evidence>
<name>A0A8H2VEA3_9SACH</name>
<dbReference type="RefSeq" id="XP_041405344.1">
    <property type="nucleotide sequence ID" value="XM_041549410.1"/>
</dbReference>
<gene>
    <name evidence="8" type="ORF">KABA2_02S16434</name>
</gene>
<comment type="caution">
    <text evidence="8">The sequence shown here is derived from an EMBL/GenBank/DDBJ whole genome shotgun (WGS) entry which is preliminary data.</text>
</comment>
<keyword evidence="3 7" id="KW-0812">Transmembrane</keyword>
<comment type="subcellular location">
    <subcellularLocation>
        <location evidence="1">Endomembrane system</location>
        <topology evidence="1">Multi-pass membrane protein</topology>
    </subcellularLocation>
    <subcellularLocation>
        <location evidence="7">Endoplasmic reticulum membrane</location>
        <topology evidence="7">Multi-pass membrane protein</topology>
    </subcellularLocation>
</comment>
<dbReference type="EMBL" id="CAEFZW010000002">
    <property type="protein sequence ID" value="CAB4253306.1"/>
    <property type="molecule type" value="Genomic_DNA"/>
</dbReference>
<keyword evidence="6 7" id="KW-0472">Membrane</keyword>
<evidence type="ECO:0000256" key="1">
    <source>
        <dbReference type="ARBA" id="ARBA00004127"/>
    </source>
</evidence>
<evidence type="ECO:0000256" key="2">
    <source>
        <dbReference type="ARBA" id="ARBA00022502"/>
    </source>
</evidence>
<feature type="transmembrane region" description="Helical" evidence="7">
    <location>
        <begin position="224"/>
        <end position="242"/>
    </location>
</feature>
<organism evidence="8 9">
    <name type="scientific">Maudiozyma barnettii</name>
    <dbReference type="NCBI Taxonomy" id="61262"/>
    <lineage>
        <taxon>Eukaryota</taxon>
        <taxon>Fungi</taxon>
        <taxon>Dikarya</taxon>
        <taxon>Ascomycota</taxon>
        <taxon>Saccharomycotina</taxon>
        <taxon>Saccharomycetes</taxon>
        <taxon>Saccharomycetales</taxon>
        <taxon>Saccharomycetaceae</taxon>
        <taxon>Maudiozyma</taxon>
    </lineage>
</organism>
<dbReference type="OrthoDB" id="419770at2759"/>
<dbReference type="GeneID" id="64856463"/>
<comment type="similarity">
    <text evidence="7">Belongs to the PGAP3 family.</text>
</comment>
<feature type="signal peptide" evidence="7">
    <location>
        <begin position="1"/>
        <end position="25"/>
    </location>
</feature>
<dbReference type="AlphaFoldDB" id="A0A8H2VEA3"/>
<accession>A0A8H2VEA3</accession>
<dbReference type="GO" id="GO:0016788">
    <property type="term" value="F:hydrolase activity, acting on ester bonds"/>
    <property type="evidence" value="ECO:0007669"/>
    <property type="project" value="TreeGrafter"/>
</dbReference>
<dbReference type="Proteomes" id="UP000644660">
    <property type="component" value="Unassembled WGS sequence"/>
</dbReference>
<keyword evidence="2 7" id="KW-0337">GPI-anchor biosynthesis</keyword>
<keyword evidence="5 7" id="KW-1133">Transmembrane helix</keyword>
<reference evidence="8 9" key="1">
    <citation type="submission" date="2020-05" db="EMBL/GenBank/DDBJ databases">
        <authorList>
            <person name="Casaregola S."/>
            <person name="Devillers H."/>
            <person name="Grondin C."/>
        </authorList>
    </citation>
    <scope>NUCLEOTIDE SEQUENCE [LARGE SCALE GENOMIC DNA]</scope>
    <source>
        <strain evidence="8 9">CLIB 1767</strain>
    </source>
</reference>
<evidence type="ECO:0000313" key="8">
    <source>
        <dbReference type="EMBL" id="CAB4253306.1"/>
    </source>
</evidence>
<evidence type="ECO:0000256" key="3">
    <source>
        <dbReference type="ARBA" id="ARBA00022692"/>
    </source>
</evidence>
<proteinExistence type="inferred from homology"/>
<feature type="transmembrane region" description="Helical" evidence="7">
    <location>
        <begin position="329"/>
        <end position="347"/>
    </location>
</feature>
<comment type="function">
    <text evidence="7">Involved in the lipid remodeling steps of GPI-anchor maturation.</text>
</comment>
<dbReference type="InterPro" id="IPR007217">
    <property type="entry name" value="Per1-like"/>
</dbReference>
<keyword evidence="4 7" id="KW-0732">Signal</keyword>
<dbReference type="PANTHER" id="PTHR13148:SF0">
    <property type="entry name" value="POST-GPI ATTACHMENT TO PROTEINS FACTOR 3"/>
    <property type="match status" value="1"/>
</dbReference>
<sequence>MVSLRFCRVLLISTIINGIFSVASPGDNLDEFIDCCDACEYQRKCPNSWVEWVNPEENVFTKEKFSNTPTILSKFLFWDCIADCDYQCQQIITQIRIINDVEIYQFHGKWPFLRLFTMQELFSTIFSIGNFFPHYYSYIKITAKIRKIKELGVDVQRTKILQNYLYVAIAGMCAWTASSVFHWRDLIITEKFDYFFAGMTVLMGFHAIFARLTHLDRYPKLGRYFSGSVAFIFFLHVLRLYIDWSYTYNMRFNIFFGIMQYLLLLTLALQNYFYLKRERHNISGSIYMSQSKLTFKLCIVPVLMVVGTSMAMSLELFDFFLYDYQIDAHAIWHLCTIWPSWVLYSFFTDDYDLVLNKQIKN</sequence>
<keyword evidence="7" id="KW-0256">Endoplasmic reticulum</keyword>
<protein>
    <recommendedName>
        <fullName evidence="7">Post-GPI attachment to proteins factor 3</fullName>
    </recommendedName>
</protein>
<feature type="transmembrane region" description="Helical" evidence="7">
    <location>
        <begin position="254"/>
        <end position="274"/>
    </location>
</feature>
<dbReference type="GO" id="GO:0005789">
    <property type="term" value="C:endoplasmic reticulum membrane"/>
    <property type="evidence" value="ECO:0007669"/>
    <property type="project" value="UniProtKB-SubCell"/>
</dbReference>
<feature type="transmembrane region" description="Helical" evidence="7">
    <location>
        <begin position="194"/>
        <end position="212"/>
    </location>
</feature>
<dbReference type="PANTHER" id="PTHR13148">
    <property type="entry name" value="PER1-RELATED"/>
    <property type="match status" value="1"/>
</dbReference>
<feature type="chain" id="PRO_5034471285" description="Post-GPI attachment to proteins factor 3" evidence="7">
    <location>
        <begin position="26"/>
        <end position="361"/>
    </location>
</feature>
<dbReference type="Pfam" id="PF04080">
    <property type="entry name" value="Per1"/>
    <property type="match status" value="1"/>
</dbReference>
<evidence type="ECO:0000256" key="6">
    <source>
        <dbReference type="ARBA" id="ARBA00023136"/>
    </source>
</evidence>
<feature type="transmembrane region" description="Helical" evidence="7">
    <location>
        <begin position="164"/>
        <end position="182"/>
    </location>
</feature>